<evidence type="ECO:0000259" key="6">
    <source>
        <dbReference type="PROSITE" id="PS50089"/>
    </source>
</evidence>
<dbReference type="Gene3D" id="3.30.40.10">
    <property type="entry name" value="Zinc/RING finger domain, C3HC4 (zinc finger)"/>
    <property type="match status" value="1"/>
</dbReference>
<dbReference type="Pfam" id="PF13639">
    <property type="entry name" value="zf-RING_2"/>
    <property type="match status" value="1"/>
</dbReference>
<dbReference type="KEGG" id="ffu:CLAFUR5_10082"/>
<dbReference type="GO" id="GO:0008270">
    <property type="term" value="F:zinc ion binding"/>
    <property type="evidence" value="ECO:0007669"/>
    <property type="project" value="UniProtKB-KW"/>
</dbReference>
<evidence type="ECO:0000313" key="8">
    <source>
        <dbReference type="Proteomes" id="UP000756132"/>
    </source>
</evidence>
<dbReference type="RefSeq" id="XP_047764294.1">
    <property type="nucleotide sequence ID" value="XM_047909230.1"/>
</dbReference>
<accession>A0A9Q8URN5</accession>
<evidence type="ECO:0000256" key="3">
    <source>
        <dbReference type="ARBA" id="ARBA00022833"/>
    </source>
</evidence>
<feature type="domain" description="RING-type" evidence="6">
    <location>
        <begin position="32"/>
        <end position="70"/>
    </location>
</feature>
<name>A0A9Q8URN5_PASFU</name>
<reference evidence="7" key="2">
    <citation type="journal article" date="2022" name="Microb. Genom.">
        <title>A chromosome-scale genome assembly of the tomato pathogen Cladosporium fulvum reveals a compartmentalized genome architecture and the presence of a dispensable chromosome.</title>
        <authorList>
            <person name="Zaccaron A.Z."/>
            <person name="Chen L.H."/>
            <person name="Samaras A."/>
            <person name="Stergiopoulos I."/>
        </authorList>
    </citation>
    <scope>NUCLEOTIDE SEQUENCE</scope>
    <source>
        <strain evidence="7">Race5_Kim</strain>
    </source>
</reference>
<protein>
    <recommendedName>
        <fullName evidence="6">RING-type domain-containing protein</fullName>
    </recommendedName>
</protein>
<evidence type="ECO:0000256" key="4">
    <source>
        <dbReference type="PROSITE-ProRule" id="PRU00175"/>
    </source>
</evidence>
<dbReference type="AlphaFoldDB" id="A0A9Q8URN5"/>
<feature type="region of interest" description="Disordered" evidence="5">
    <location>
        <begin position="176"/>
        <end position="200"/>
    </location>
</feature>
<sequence>MVLPTREQYFAQLPTSQETDGSTAEAVIADECPVCYDEVTTPVKTSCNHTFCENCLKQWLSSSNTCPSCRTEQFQRDPVEVTASELAQAQRILSRTPRIGLGPYSSTAVEVQSLEGEIRHANEVLAAYRRVRLIAGPDTMALGRSALDAHVTLPTSDNAAVQALRDSIAPRRSLLPEAREQGHPATPPPDTGEPPRRPSVFPRFADDLMASFDRLSNSAFQRPYVELRSTERVSPTAAQLARQIPPTSQSGPLLRNQRRQRAPRADQARNLGSMIYHS</sequence>
<dbReference type="PROSITE" id="PS50089">
    <property type="entry name" value="ZF_RING_2"/>
    <property type="match status" value="1"/>
</dbReference>
<evidence type="ECO:0000256" key="1">
    <source>
        <dbReference type="ARBA" id="ARBA00022723"/>
    </source>
</evidence>
<dbReference type="InterPro" id="IPR001841">
    <property type="entry name" value="Znf_RING"/>
</dbReference>
<dbReference type="SUPFAM" id="SSF57850">
    <property type="entry name" value="RING/U-box"/>
    <property type="match status" value="1"/>
</dbReference>
<keyword evidence="8" id="KW-1185">Reference proteome</keyword>
<reference evidence="7" key="1">
    <citation type="submission" date="2021-12" db="EMBL/GenBank/DDBJ databases">
        <authorList>
            <person name="Zaccaron A."/>
            <person name="Stergiopoulos I."/>
        </authorList>
    </citation>
    <scope>NUCLEOTIDE SEQUENCE</scope>
    <source>
        <strain evidence="7">Race5_Kim</strain>
    </source>
</reference>
<keyword evidence="1" id="KW-0479">Metal-binding</keyword>
<dbReference type="Proteomes" id="UP000756132">
    <property type="component" value="Chromosome 7"/>
</dbReference>
<dbReference type="PANTHER" id="PTHR23327">
    <property type="entry name" value="RING FINGER PROTEIN 127"/>
    <property type="match status" value="1"/>
</dbReference>
<proteinExistence type="predicted"/>
<dbReference type="GeneID" id="71989960"/>
<evidence type="ECO:0000256" key="5">
    <source>
        <dbReference type="SAM" id="MobiDB-lite"/>
    </source>
</evidence>
<feature type="region of interest" description="Disordered" evidence="5">
    <location>
        <begin position="228"/>
        <end position="278"/>
    </location>
</feature>
<dbReference type="InterPro" id="IPR017907">
    <property type="entry name" value="Znf_RING_CS"/>
</dbReference>
<dbReference type="EMBL" id="CP090169">
    <property type="protein sequence ID" value="UJO19928.1"/>
    <property type="molecule type" value="Genomic_DNA"/>
</dbReference>
<gene>
    <name evidence="7" type="ORF">CLAFUR5_10082</name>
</gene>
<dbReference type="InterPro" id="IPR013083">
    <property type="entry name" value="Znf_RING/FYVE/PHD"/>
</dbReference>
<dbReference type="OrthoDB" id="3646777at2759"/>
<dbReference type="PROSITE" id="PS00518">
    <property type="entry name" value="ZF_RING_1"/>
    <property type="match status" value="1"/>
</dbReference>
<keyword evidence="3" id="KW-0862">Zinc</keyword>
<keyword evidence="2 4" id="KW-0863">Zinc-finger</keyword>
<organism evidence="7 8">
    <name type="scientific">Passalora fulva</name>
    <name type="common">Tomato leaf mold</name>
    <name type="synonym">Cladosporium fulvum</name>
    <dbReference type="NCBI Taxonomy" id="5499"/>
    <lineage>
        <taxon>Eukaryota</taxon>
        <taxon>Fungi</taxon>
        <taxon>Dikarya</taxon>
        <taxon>Ascomycota</taxon>
        <taxon>Pezizomycotina</taxon>
        <taxon>Dothideomycetes</taxon>
        <taxon>Dothideomycetidae</taxon>
        <taxon>Mycosphaerellales</taxon>
        <taxon>Mycosphaerellaceae</taxon>
        <taxon>Fulvia</taxon>
    </lineage>
</organism>
<evidence type="ECO:0000256" key="2">
    <source>
        <dbReference type="ARBA" id="ARBA00022771"/>
    </source>
</evidence>
<evidence type="ECO:0000313" key="7">
    <source>
        <dbReference type="EMBL" id="UJO19928.1"/>
    </source>
</evidence>
<dbReference type="SMART" id="SM00184">
    <property type="entry name" value="RING"/>
    <property type="match status" value="1"/>
</dbReference>